<dbReference type="PANTHER" id="PTHR46382">
    <property type="entry name" value="PHOSPHATIDATE CYTIDYLYLTRANSFERASE"/>
    <property type="match status" value="1"/>
</dbReference>
<feature type="transmembrane region" description="Helical" evidence="19">
    <location>
        <begin position="194"/>
        <end position="212"/>
    </location>
</feature>
<feature type="transmembrane region" description="Helical" evidence="19">
    <location>
        <begin position="53"/>
        <end position="71"/>
    </location>
</feature>
<dbReference type="GO" id="GO:0016024">
    <property type="term" value="P:CDP-diacylglycerol biosynthetic process"/>
    <property type="evidence" value="ECO:0007669"/>
    <property type="project" value="UniProtKB-UniPathway"/>
</dbReference>
<accession>A0A1R0EGB0</accession>
<evidence type="ECO:0000256" key="6">
    <source>
        <dbReference type="ARBA" id="ARBA00012487"/>
    </source>
</evidence>
<evidence type="ECO:0000313" key="20">
    <source>
        <dbReference type="EMBL" id="STP03279.1"/>
    </source>
</evidence>
<evidence type="ECO:0000256" key="15">
    <source>
        <dbReference type="ARBA" id="ARBA00023136"/>
    </source>
</evidence>
<keyword evidence="14" id="KW-0443">Lipid metabolism</keyword>
<evidence type="ECO:0000256" key="12">
    <source>
        <dbReference type="ARBA" id="ARBA00022695"/>
    </source>
</evidence>
<evidence type="ECO:0000256" key="17">
    <source>
        <dbReference type="ARBA" id="ARBA00023264"/>
    </source>
</evidence>
<gene>
    <name evidence="20" type="primary">cdsA_1</name>
    <name evidence="20" type="ORF">NCTC10672_00659</name>
</gene>
<evidence type="ECO:0000256" key="16">
    <source>
        <dbReference type="ARBA" id="ARBA00023209"/>
    </source>
</evidence>
<proteinExistence type="inferred from homology"/>
<dbReference type="PROSITE" id="PS01315">
    <property type="entry name" value="CDS"/>
    <property type="match status" value="1"/>
</dbReference>
<evidence type="ECO:0000256" key="2">
    <source>
        <dbReference type="ARBA" id="ARBA00004651"/>
    </source>
</evidence>
<evidence type="ECO:0000256" key="9">
    <source>
        <dbReference type="ARBA" id="ARBA00022516"/>
    </source>
</evidence>
<keyword evidence="8" id="KW-1003">Cell membrane</keyword>
<evidence type="ECO:0000256" key="19">
    <source>
        <dbReference type="SAM" id="Phobius"/>
    </source>
</evidence>
<feature type="transmembrane region" description="Helical" evidence="19">
    <location>
        <begin position="119"/>
        <end position="140"/>
    </location>
</feature>
<keyword evidence="12 18" id="KW-0548">Nucleotidyltransferase</keyword>
<keyword evidence="16" id="KW-0594">Phospholipid biosynthesis</keyword>
<keyword evidence="13 19" id="KW-1133">Transmembrane helix</keyword>
<comment type="pathway">
    <text evidence="3 18">Phospholipid metabolism; CDP-diacylglycerol biosynthesis; CDP-diacylglycerol from sn-glycerol 3-phosphate: step 3/3.</text>
</comment>
<evidence type="ECO:0000256" key="3">
    <source>
        <dbReference type="ARBA" id="ARBA00005119"/>
    </source>
</evidence>
<evidence type="ECO:0000256" key="8">
    <source>
        <dbReference type="ARBA" id="ARBA00022475"/>
    </source>
</evidence>
<dbReference type="UniPathway" id="UPA00557">
    <property type="reaction ID" value="UER00614"/>
</dbReference>
<dbReference type="InterPro" id="IPR000374">
    <property type="entry name" value="PC_trans"/>
</dbReference>
<keyword evidence="15 19" id="KW-0472">Membrane</keyword>
<evidence type="ECO:0000256" key="18">
    <source>
        <dbReference type="RuleBase" id="RU003938"/>
    </source>
</evidence>
<evidence type="ECO:0000256" key="5">
    <source>
        <dbReference type="ARBA" id="ARBA00010185"/>
    </source>
</evidence>
<keyword evidence="9" id="KW-0444">Lipid biosynthesis</keyword>
<dbReference type="Pfam" id="PF01148">
    <property type="entry name" value="CTP_transf_1"/>
    <property type="match status" value="1"/>
</dbReference>
<keyword evidence="17" id="KW-1208">Phospholipid metabolism</keyword>
<feature type="transmembrane region" description="Helical" evidence="19">
    <location>
        <begin position="218"/>
        <end position="239"/>
    </location>
</feature>
<evidence type="ECO:0000256" key="7">
    <source>
        <dbReference type="ARBA" id="ARBA00019373"/>
    </source>
</evidence>
<evidence type="ECO:0000256" key="11">
    <source>
        <dbReference type="ARBA" id="ARBA00022692"/>
    </source>
</evidence>
<dbReference type="AlphaFoldDB" id="A0A1R0EGB0"/>
<dbReference type="RefSeq" id="WP_070591628.1">
    <property type="nucleotide sequence ID" value="NZ_MPJK01000001.1"/>
</dbReference>
<protein>
    <recommendedName>
        <fullName evidence="7 18">Phosphatidate cytidylyltransferase</fullName>
        <ecNumber evidence="6 18">2.7.7.41</ecNumber>
    </recommendedName>
</protein>
<dbReference type="EC" id="2.7.7.41" evidence="6 18"/>
<comment type="subcellular location">
    <subcellularLocation>
        <location evidence="2">Cell membrane</location>
        <topology evidence="2">Multi-pass membrane protein</topology>
    </subcellularLocation>
</comment>
<feature type="transmembrane region" description="Helical" evidence="19">
    <location>
        <begin position="86"/>
        <end position="107"/>
    </location>
</feature>
<organism evidence="20 21">
    <name type="scientific">Haemophilus parainfluenzae</name>
    <dbReference type="NCBI Taxonomy" id="729"/>
    <lineage>
        <taxon>Bacteria</taxon>
        <taxon>Pseudomonadati</taxon>
        <taxon>Pseudomonadota</taxon>
        <taxon>Gammaproteobacteria</taxon>
        <taxon>Pasteurellales</taxon>
        <taxon>Pasteurellaceae</taxon>
        <taxon>Haemophilus</taxon>
    </lineage>
</organism>
<feature type="transmembrane region" description="Helical" evidence="19">
    <location>
        <begin position="12"/>
        <end position="41"/>
    </location>
</feature>
<dbReference type="EMBL" id="UGHY01000002">
    <property type="protein sequence ID" value="STP03279.1"/>
    <property type="molecule type" value="Genomic_DNA"/>
</dbReference>
<evidence type="ECO:0000313" key="21">
    <source>
        <dbReference type="Proteomes" id="UP000254186"/>
    </source>
</evidence>
<evidence type="ECO:0000256" key="13">
    <source>
        <dbReference type="ARBA" id="ARBA00022989"/>
    </source>
</evidence>
<evidence type="ECO:0000256" key="10">
    <source>
        <dbReference type="ARBA" id="ARBA00022679"/>
    </source>
</evidence>
<comment type="catalytic activity">
    <reaction evidence="1 18">
        <text>a 1,2-diacyl-sn-glycero-3-phosphate + CTP + H(+) = a CDP-1,2-diacyl-sn-glycerol + diphosphate</text>
        <dbReference type="Rhea" id="RHEA:16229"/>
        <dbReference type="ChEBI" id="CHEBI:15378"/>
        <dbReference type="ChEBI" id="CHEBI:33019"/>
        <dbReference type="ChEBI" id="CHEBI:37563"/>
        <dbReference type="ChEBI" id="CHEBI:58332"/>
        <dbReference type="ChEBI" id="CHEBI:58608"/>
        <dbReference type="EC" id="2.7.7.41"/>
    </reaction>
</comment>
<name>A0A1R0EGB0_HAEPA</name>
<dbReference type="GO" id="GO:0005886">
    <property type="term" value="C:plasma membrane"/>
    <property type="evidence" value="ECO:0007669"/>
    <property type="project" value="UniProtKB-SubCell"/>
</dbReference>
<feature type="transmembrane region" description="Helical" evidence="19">
    <location>
        <begin position="152"/>
        <end position="173"/>
    </location>
</feature>
<dbReference type="PANTHER" id="PTHR46382:SF1">
    <property type="entry name" value="PHOSPHATIDATE CYTIDYLYLTRANSFERASE"/>
    <property type="match status" value="1"/>
</dbReference>
<reference evidence="20 21" key="1">
    <citation type="submission" date="2018-06" db="EMBL/GenBank/DDBJ databases">
        <authorList>
            <consortium name="Pathogen Informatics"/>
            <person name="Doyle S."/>
        </authorList>
    </citation>
    <scope>NUCLEOTIDE SEQUENCE [LARGE SCALE GENOMIC DNA]</scope>
    <source>
        <strain evidence="20 21">NCTC10672</strain>
    </source>
</reference>
<dbReference type="Proteomes" id="UP000254186">
    <property type="component" value="Unassembled WGS sequence"/>
</dbReference>
<evidence type="ECO:0000256" key="14">
    <source>
        <dbReference type="ARBA" id="ARBA00023098"/>
    </source>
</evidence>
<evidence type="ECO:0000256" key="1">
    <source>
        <dbReference type="ARBA" id="ARBA00001698"/>
    </source>
</evidence>
<keyword evidence="10 18" id="KW-0808">Transferase</keyword>
<dbReference type="GO" id="GO:0004605">
    <property type="term" value="F:phosphatidate cytidylyltransferase activity"/>
    <property type="evidence" value="ECO:0007669"/>
    <property type="project" value="UniProtKB-EC"/>
</dbReference>
<keyword evidence="11 18" id="KW-0812">Transmembrane</keyword>
<evidence type="ECO:0000256" key="4">
    <source>
        <dbReference type="ARBA" id="ARBA00005189"/>
    </source>
</evidence>
<comment type="similarity">
    <text evidence="5 18">Belongs to the CDS family.</text>
</comment>
<comment type="pathway">
    <text evidence="4">Lipid metabolism.</text>
</comment>
<sequence length="288" mass="31807">MLKERVLSAIVLIALVLCALFLFTPFYFALALGFVATLGIWEWAQFARFKNPLARLCIAAFLGAFIFLWLYNEGNYLDAGRVFENYLPLLLLNSVGWWALALVLVVTYPSSAKFWGKNIPLQLLFAFSTLIPFVAAVLRLRLDNYTADPHHGLFLLLYVFVLVWAADSGAYFAGRAFGKHKLAPKVSPGKTWQGVFGGMITAAVLAFVFIHFSGETLLGSRAMSGFIVLSVATVAISVLGDLAESMFKRESGIKDSSQLIPGHGGILDRIDSLTAAVPFFTYFYFFVL</sequence>